<keyword evidence="4" id="KW-0238">DNA-binding</keyword>
<evidence type="ECO:0000313" key="10">
    <source>
        <dbReference type="Proteomes" id="UP000283509"/>
    </source>
</evidence>
<evidence type="ECO:0000256" key="6">
    <source>
        <dbReference type="SAM" id="MobiDB-lite"/>
    </source>
</evidence>
<gene>
    <name evidence="9" type="ORF">C7M84_003003</name>
</gene>
<evidence type="ECO:0000259" key="8">
    <source>
        <dbReference type="Pfam" id="PF21913"/>
    </source>
</evidence>
<organism evidence="9 10">
    <name type="scientific">Penaeus vannamei</name>
    <name type="common">Whiteleg shrimp</name>
    <name type="synonym">Litopenaeus vannamei</name>
    <dbReference type="NCBI Taxonomy" id="6689"/>
    <lineage>
        <taxon>Eukaryota</taxon>
        <taxon>Metazoa</taxon>
        <taxon>Ecdysozoa</taxon>
        <taxon>Arthropoda</taxon>
        <taxon>Crustacea</taxon>
        <taxon>Multicrustacea</taxon>
        <taxon>Malacostraca</taxon>
        <taxon>Eumalacostraca</taxon>
        <taxon>Eucarida</taxon>
        <taxon>Decapoda</taxon>
        <taxon>Dendrobranchiata</taxon>
        <taxon>Penaeoidea</taxon>
        <taxon>Penaeidae</taxon>
        <taxon>Penaeus</taxon>
    </lineage>
</organism>
<sequence length="300" mass="32872">MKANAATSSADQFRAIFEKVNRKQPLALLGILNEQDLTLLKLEIKKELEISTTHNLKNLAHKLGLTSPKVVRKAEELIRLLAVQGGTGLALSMSGKAVICLEIAATLASCSFDKTLAVRLSGLTRPQYVASSQTVSRLLNVSSSVCVADLCVTHSATAARDLAAKVLKQYETENKIKGQVDIALPVYQTAAVIAACKVMKIKVDKRRMFETSRSKRAVYDKVVEGMTKIAESLHAEKASKSGGTKRGKTLMDMVEENLRNESPEKKLKVEEEEKDDNANDKEADFEEWKRKILEAAAAAE</sequence>
<keyword evidence="3" id="KW-0235">DNA replication</keyword>
<evidence type="ECO:0000256" key="2">
    <source>
        <dbReference type="ARBA" id="ARBA00010840"/>
    </source>
</evidence>
<dbReference type="Gene3D" id="1.10.472.10">
    <property type="entry name" value="Cyclin-like"/>
    <property type="match status" value="1"/>
</dbReference>
<evidence type="ECO:0000256" key="1">
    <source>
        <dbReference type="ARBA" id="ARBA00004123"/>
    </source>
</evidence>
<comment type="caution">
    <text evidence="9">The sequence shown here is derived from an EMBL/GenBank/DDBJ whole genome shotgun (WGS) entry which is preliminary data.</text>
</comment>
<dbReference type="GO" id="GO:0003677">
    <property type="term" value="F:DNA binding"/>
    <property type="evidence" value="ECO:0007669"/>
    <property type="project" value="UniProtKB-KW"/>
</dbReference>
<evidence type="ECO:0000259" key="7">
    <source>
        <dbReference type="Pfam" id="PF05460"/>
    </source>
</evidence>
<dbReference type="InterPro" id="IPR054113">
    <property type="entry name" value="ORC6_cyclin-like_2nd"/>
</dbReference>
<comment type="subcellular location">
    <subcellularLocation>
        <location evidence="1">Nucleus</location>
    </subcellularLocation>
</comment>
<dbReference type="PANTHER" id="PTHR13394">
    <property type="entry name" value="ORIGIN RECOGNITION COMPLEX SUBUNIT 6"/>
    <property type="match status" value="1"/>
</dbReference>
<reference evidence="9 10" key="1">
    <citation type="submission" date="2018-04" db="EMBL/GenBank/DDBJ databases">
        <authorList>
            <person name="Zhang X."/>
            <person name="Yuan J."/>
            <person name="Li F."/>
            <person name="Xiang J."/>
        </authorList>
    </citation>
    <scope>NUCLEOTIDE SEQUENCE [LARGE SCALE GENOMIC DNA]</scope>
    <source>
        <tissue evidence="9">Muscle</tissue>
    </source>
</reference>
<protein>
    <submittedName>
        <fullName evidence="9">Putative origin recognition complex subunit 6</fullName>
    </submittedName>
</protein>
<comment type="similarity">
    <text evidence="2">Belongs to the ORC6 family.</text>
</comment>
<dbReference type="Proteomes" id="UP000283509">
    <property type="component" value="Unassembled WGS sequence"/>
</dbReference>
<feature type="domain" description="ORC6 first cyclin-like" evidence="7">
    <location>
        <begin position="56"/>
        <end position="142"/>
    </location>
</feature>
<name>A0A3R7N652_PENVA</name>
<dbReference type="PANTHER" id="PTHR13394:SF0">
    <property type="entry name" value="ORIGIN RECOGNITION COMPLEX SUBUNIT 6"/>
    <property type="match status" value="1"/>
</dbReference>
<accession>A0A3R7N652</accession>
<reference evidence="9 10" key="2">
    <citation type="submission" date="2019-01" db="EMBL/GenBank/DDBJ databases">
        <title>The decoding of complex shrimp genome reveals the adaptation for benthos swimmer, frequently molting mechanism and breeding impact on genome.</title>
        <authorList>
            <person name="Sun Y."/>
            <person name="Gao Y."/>
            <person name="Yu Y."/>
        </authorList>
    </citation>
    <scope>NUCLEOTIDE SEQUENCE [LARGE SCALE GENOMIC DNA]</scope>
    <source>
        <tissue evidence="9">Muscle</tissue>
    </source>
</reference>
<dbReference type="STRING" id="6689.A0A3R7N652"/>
<evidence type="ECO:0000256" key="5">
    <source>
        <dbReference type="ARBA" id="ARBA00023242"/>
    </source>
</evidence>
<dbReference type="EMBL" id="QCYY01001403">
    <property type="protein sequence ID" value="ROT78273.1"/>
    <property type="molecule type" value="Genomic_DNA"/>
</dbReference>
<dbReference type="Pfam" id="PF21913">
    <property type="entry name" value="ORC6_2nd"/>
    <property type="match status" value="1"/>
</dbReference>
<evidence type="ECO:0000256" key="4">
    <source>
        <dbReference type="ARBA" id="ARBA00023125"/>
    </source>
</evidence>
<evidence type="ECO:0000313" key="9">
    <source>
        <dbReference type="EMBL" id="ROT78273.1"/>
    </source>
</evidence>
<proteinExistence type="inferred from homology"/>
<dbReference type="GO" id="GO:0006270">
    <property type="term" value="P:DNA replication initiation"/>
    <property type="evidence" value="ECO:0007669"/>
    <property type="project" value="TreeGrafter"/>
</dbReference>
<feature type="region of interest" description="Disordered" evidence="6">
    <location>
        <begin position="235"/>
        <end position="285"/>
    </location>
</feature>
<keyword evidence="5" id="KW-0539">Nucleus</keyword>
<keyword evidence="10" id="KW-1185">Reference proteome</keyword>
<dbReference type="GO" id="GO:0005664">
    <property type="term" value="C:nuclear origin of replication recognition complex"/>
    <property type="evidence" value="ECO:0007669"/>
    <property type="project" value="InterPro"/>
</dbReference>
<dbReference type="InterPro" id="IPR008721">
    <property type="entry name" value="ORC6_cyclin_first"/>
</dbReference>
<dbReference type="Pfam" id="PF05460">
    <property type="entry name" value="ORC6"/>
    <property type="match status" value="1"/>
</dbReference>
<feature type="compositionally biased region" description="Basic and acidic residues" evidence="6">
    <location>
        <begin position="256"/>
        <end position="285"/>
    </location>
</feature>
<dbReference type="AlphaFoldDB" id="A0A3R7N652"/>
<evidence type="ECO:0000256" key="3">
    <source>
        <dbReference type="ARBA" id="ARBA00022705"/>
    </source>
</evidence>
<dbReference type="InterPro" id="IPR020529">
    <property type="entry name" value="ORC6_met/pln"/>
</dbReference>
<feature type="domain" description="ORC6 second cyclin-like" evidence="8">
    <location>
        <begin position="147"/>
        <end position="229"/>
    </location>
</feature>